<keyword evidence="2" id="KW-1185">Reference proteome</keyword>
<organism evidence="1 2">
    <name type="scientific">Granulicella arctica</name>
    <dbReference type="NCBI Taxonomy" id="940613"/>
    <lineage>
        <taxon>Bacteria</taxon>
        <taxon>Pseudomonadati</taxon>
        <taxon>Acidobacteriota</taxon>
        <taxon>Terriglobia</taxon>
        <taxon>Terriglobales</taxon>
        <taxon>Acidobacteriaceae</taxon>
        <taxon>Granulicella</taxon>
    </lineage>
</organism>
<comment type="caution">
    <text evidence="1">The sequence shown here is derived from an EMBL/GenBank/DDBJ whole genome shotgun (WGS) entry which is preliminary data.</text>
</comment>
<dbReference type="Proteomes" id="UP000589520">
    <property type="component" value="Unassembled WGS sequence"/>
</dbReference>
<reference evidence="1 2" key="1">
    <citation type="submission" date="2020-07" db="EMBL/GenBank/DDBJ databases">
        <title>Genomic Encyclopedia of Type Strains, Phase IV (KMG-V): Genome sequencing to study the core and pangenomes of soil and plant-associated prokaryotes.</title>
        <authorList>
            <person name="Whitman W."/>
        </authorList>
    </citation>
    <scope>NUCLEOTIDE SEQUENCE [LARGE SCALE GENOMIC DNA]</scope>
    <source>
        <strain evidence="1 2">X4EP2</strain>
    </source>
</reference>
<accession>A0A7Y9PEY1</accession>
<protein>
    <submittedName>
        <fullName evidence="1">Uncharacterized protein</fullName>
    </submittedName>
</protein>
<evidence type="ECO:0000313" key="1">
    <source>
        <dbReference type="EMBL" id="NYF78661.1"/>
    </source>
</evidence>
<sequence>MAKYQMYFDTVRGETKYNVDIDEDENLSVVLDEILFDLRERGDVLQGDGEPEVNWNSQSLDFSLPLPSQGVRPNDVLRVSTISTNG</sequence>
<dbReference type="AlphaFoldDB" id="A0A7Y9PEY1"/>
<dbReference type="RefSeq" id="WP_179488254.1">
    <property type="nucleotide sequence ID" value="NZ_JACCCW010000001.1"/>
</dbReference>
<evidence type="ECO:0000313" key="2">
    <source>
        <dbReference type="Proteomes" id="UP000589520"/>
    </source>
</evidence>
<proteinExistence type="predicted"/>
<gene>
    <name evidence="1" type="ORF">HDF17_000948</name>
</gene>
<dbReference type="EMBL" id="JACCCW010000001">
    <property type="protein sequence ID" value="NYF78661.1"/>
    <property type="molecule type" value="Genomic_DNA"/>
</dbReference>
<name>A0A7Y9PEY1_9BACT</name>